<dbReference type="Pfam" id="PF02784">
    <property type="entry name" value="Orn_Arg_deC_N"/>
    <property type="match status" value="1"/>
</dbReference>
<dbReference type="InterPro" id="IPR000183">
    <property type="entry name" value="Orn/DAP/Arg_de-COase"/>
</dbReference>
<dbReference type="PROSITE" id="PS00878">
    <property type="entry name" value="ODR_DC_2_1"/>
    <property type="match status" value="1"/>
</dbReference>
<dbReference type="SUPFAM" id="SSF50621">
    <property type="entry name" value="Alanine racemase C-terminal domain-like"/>
    <property type="match status" value="1"/>
</dbReference>
<comment type="cofactor">
    <cofactor evidence="1 9">
        <name>pyridoxal 5'-phosphate</name>
        <dbReference type="ChEBI" id="CHEBI:597326"/>
    </cofactor>
</comment>
<dbReference type="InterPro" id="IPR022653">
    <property type="entry name" value="De-COase2_pyr-phos_BS"/>
</dbReference>
<evidence type="ECO:0000259" key="11">
    <source>
        <dbReference type="Pfam" id="PF00278"/>
    </source>
</evidence>
<gene>
    <name evidence="13" type="ORF">M0811_04381</name>
</gene>
<dbReference type="EC" id="4.1.1.17" evidence="6"/>
<dbReference type="PRINTS" id="PR01182">
    <property type="entry name" value="ORNDCRBXLASE"/>
</dbReference>
<dbReference type="PROSITE" id="PS00879">
    <property type="entry name" value="ODR_DC_2_2"/>
    <property type="match status" value="1"/>
</dbReference>
<dbReference type="Gene3D" id="3.20.20.10">
    <property type="entry name" value="Alanine racemase"/>
    <property type="match status" value="1"/>
</dbReference>
<evidence type="ECO:0000256" key="3">
    <source>
        <dbReference type="ARBA" id="ARBA00022898"/>
    </source>
</evidence>
<dbReference type="InterPro" id="IPR009006">
    <property type="entry name" value="Ala_racemase/Decarboxylase_C"/>
</dbReference>
<comment type="similarity">
    <text evidence="2 10">Belongs to the Orn/Lys/Arg decarboxylase class-II family.</text>
</comment>
<dbReference type="InterPro" id="IPR022644">
    <property type="entry name" value="De-COase2_N"/>
</dbReference>
<proteinExistence type="inferred from homology"/>
<dbReference type="GO" id="GO:0005737">
    <property type="term" value="C:cytoplasm"/>
    <property type="evidence" value="ECO:0007669"/>
    <property type="project" value="TreeGrafter"/>
</dbReference>
<dbReference type="PRINTS" id="PR01179">
    <property type="entry name" value="ODADCRBXLASE"/>
</dbReference>
<dbReference type="InterPro" id="IPR022643">
    <property type="entry name" value="De-COase2_C"/>
</dbReference>
<dbReference type="FunFam" id="3.20.20.10:FF:000005">
    <property type="entry name" value="Ornithine decarboxylase"/>
    <property type="match status" value="1"/>
</dbReference>
<keyword evidence="4" id="KW-0456">Lyase</keyword>
<organism evidence="13 14">
    <name type="scientific">Anaeramoeba ignava</name>
    <name type="common">Anaerobic marine amoeba</name>
    <dbReference type="NCBI Taxonomy" id="1746090"/>
    <lineage>
        <taxon>Eukaryota</taxon>
        <taxon>Metamonada</taxon>
        <taxon>Anaeramoebidae</taxon>
        <taxon>Anaeramoeba</taxon>
    </lineage>
</organism>
<feature type="modified residue" description="N6-(pyridoxal phosphate)lysine" evidence="9">
    <location>
        <position position="74"/>
    </location>
</feature>
<evidence type="ECO:0000256" key="1">
    <source>
        <dbReference type="ARBA" id="ARBA00001933"/>
    </source>
</evidence>
<dbReference type="Gene3D" id="2.40.37.10">
    <property type="entry name" value="Lyase, Ornithine Decarboxylase, Chain A, domain 1"/>
    <property type="match status" value="1"/>
</dbReference>
<dbReference type="InterPro" id="IPR002433">
    <property type="entry name" value="Orn_de-COase"/>
</dbReference>
<evidence type="ECO:0000256" key="2">
    <source>
        <dbReference type="ARBA" id="ARBA00008872"/>
    </source>
</evidence>
<keyword evidence="14" id="KW-1185">Reference proteome</keyword>
<comment type="caution">
    <text evidence="13">The sequence shown here is derived from an EMBL/GenBank/DDBJ whole genome shotgun (WGS) entry which is preliminary data.</text>
</comment>
<feature type="domain" description="Orn/DAP/Arg decarboxylase 2 C-terminal" evidence="11">
    <location>
        <begin position="293"/>
        <end position="391"/>
    </location>
</feature>
<dbReference type="EMBL" id="JAPDFW010000033">
    <property type="protein sequence ID" value="KAJ5079360.1"/>
    <property type="molecule type" value="Genomic_DNA"/>
</dbReference>
<evidence type="ECO:0000256" key="8">
    <source>
        <dbReference type="ARBA" id="ARBA00049127"/>
    </source>
</evidence>
<dbReference type="InterPro" id="IPR022657">
    <property type="entry name" value="De-COase2_CS"/>
</dbReference>
<dbReference type="Pfam" id="PF00278">
    <property type="entry name" value="Orn_DAP_Arg_deC"/>
    <property type="match status" value="1"/>
</dbReference>
<evidence type="ECO:0000256" key="9">
    <source>
        <dbReference type="PIRSR" id="PIRSR600183-50"/>
    </source>
</evidence>
<comment type="pathway">
    <text evidence="5">Amine and polyamine biosynthesis; putrescine biosynthesis via L-ornithine pathway; putrescine from L-ornithine: step 1/1.</text>
</comment>
<dbReference type="CDD" id="cd00622">
    <property type="entry name" value="PLPDE_III_ODC"/>
    <property type="match status" value="1"/>
</dbReference>
<evidence type="ECO:0000313" key="13">
    <source>
        <dbReference type="EMBL" id="KAJ5079360.1"/>
    </source>
</evidence>
<protein>
    <recommendedName>
        <fullName evidence="6">ornithine decarboxylase</fullName>
        <ecNumber evidence="6">4.1.1.17</ecNumber>
    </recommendedName>
</protein>
<dbReference type="SUPFAM" id="SSF51419">
    <property type="entry name" value="PLP-binding barrel"/>
    <property type="match status" value="1"/>
</dbReference>
<dbReference type="PANTHER" id="PTHR11482">
    <property type="entry name" value="ARGININE/DIAMINOPIMELATE/ORNITHINE DECARBOXYLASE"/>
    <property type="match status" value="1"/>
</dbReference>
<feature type="active site" description="Proton donor" evidence="9">
    <location>
        <position position="364"/>
    </location>
</feature>
<reference evidence="13" key="1">
    <citation type="submission" date="2022-10" db="EMBL/GenBank/DDBJ databases">
        <title>Novel sulphate-reducing endosymbionts in the free-living metamonad Anaeramoeba.</title>
        <authorList>
            <person name="Jerlstrom-Hultqvist J."/>
            <person name="Cepicka I."/>
            <person name="Gallot-Lavallee L."/>
            <person name="Salas-Leiva D."/>
            <person name="Curtis B.A."/>
            <person name="Zahonova K."/>
            <person name="Pipaliya S."/>
            <person name="Dacks J."/>
            <person name="Roger A.J."/>
        </authorList>
    </citation>
    <scope>NUCLEOTIDE SEQUENCE</scope>
    <source>
        <strain evidence="13">BMAN</strain>
    </source>
</reference>
<comment type="catalytic activity">
    <reaction evidence="8">
        <text>L-ornithine + H(+) = putrescine + CO2</text>
        <dbReference type="Rhea" id="RHEA:22964"/>
        <dbReference type="ChEBI" id="CHEBI:15378"/>
        <dbReference type="ChEBI" id="CHEBI:16526"/>
        <dbReference type="ChEBI" id="CHEBI:46911"/>
        <dbReference type="ChEBI" id="CHEBI:326268"/>
        <dbReference type="EC" id="4.1.1.17"/>
    </reaction>
</comment>
<name>A0A9Q0LVA1_ANAIG</name>
<dbReference type="PANTHER" id="PTHR11482:SF6">
    <property type="entry name" value="ORNITHINE DECARBOXYLASE 1-RELATED"/>
    <property type="match status" value="1"/>
</dbReference>
<comment type="subunit">
    <text evidence="7">Homodimer. Only the dimer is catalytically active, as the active sites are constructed of residues from both monomers.</text>
</comment>
<keyword evidence="3 9" id="KW-0663">Pyridoxal phosphate</keyword>
<sequence length="426" mass="48677">MFLDNIINDPDTKPYQIPPLTKTPLVRKLQEKIKQILSTDQKKSFAFVYLPEIVSRLEEWKKNLNRIKPFYAIKCNSDPEILRLMANNEDFGFDCASAKEIKQILTLGVDPNRIIFAHPCKPKSDILFAKQNKVKKTTFDSIEELDKISSIYPEAELVLRIKTEDQSSFFPLSTKFGANIADVEKILDHALKLKLNVIGVAFHVGSNCQESSPYIKALENCYNIFEMAKKKDIQMRLIDIGGGFPGAGEEISNTSNKGRFLDFSKDISEKISELFGEGNIEFIAEPGRYFATTTTTLVLEVISKRLVVDENEKKKFQYFIGDGLYGCLNNIALDHCEPRAYLVRKLRSDNEKEVFQSSLFGPTCCSMDCVAKSIMLPELYVGDWLVFYNMGSYTCSIATSFNQCFLEDFYYFSDEKDDILHYQIQK</sequence>
<evidence type="ECO:0000256" key="10">
    <source>
        <dbReference type="RuleBase" id="RU003737"/>
    </source>
</evidence>
<evidence type="ECO:0000256" key="5">
    <source>
        <dbReference type="ARBA" id="ARBA00034115"/>
    </source>
</evidence>
<evidence type="ECO:0000313" key="14">
    <source>
        <dbReference type="Proteomes" id="UP001149090"/>
    </source>
</evidence>
<dbReference type="OrthoDB" id="5034579at2759"/>
<dbReference type="GO" id="GO:0004586">
    <property type="term" value="F:ornithine decarboxylase activity"/>
    <property type="evidence" value="ECO:0007669"/>
    <property type="project" value="UniProtKB-EC"/>
</dbReference>
<dbReference type="Proteomes" id="UP001149090">
    <property type="component" value="Unassembled WGS sequence"/>
</dbReference>
<dbReference type="OMA" id="FTCYSVK"/>
<accession>A0A9Q0LVA1</accession>
<dbReference type="InterPro" id="IPR029066">
    <property type="entry name" value="PLP-binding_barrel"/>
</dbReference>
<feature type="domain" description="Orn/DAP/Arg decarboxylase 2 N-terminal" evidence="12">
    <location>
        <begin position="52"/>
        <end position="291"/>
    </location>
</feature>
<evidence type="ECO:0000256" key="6">
    <source>
        <dbReference type="ARBA" id="ARBA00034138"/>
    </source>
</evidence>
<dbReference type="GO" id="GO:0033387">
    <property type="term" value="P:putrescine biosynthetic process from arginine, via ornithine"/>
    <property type="evidence" value="ECO:0007669"/>
    <property type="project" value="TreeGrafter"/>
</dbReference>
<evidence type="ECO:0000256" key="7">
    <source>
        <dbReference type="ARBA" id="ARBA00046672"/>
    </source>
</evidence>
<evidence type="ECO:0000256" key="4">
    <source>
        <dbReference type="ARBA" id="ARBA00023239"/>
    </source>
</evidence>
<dbReference type="AlphaFoldDB" id="A0A9Q0LVA1"/>
<evidence type="ECO:0000259" key="12">
    <source>
        <dbReference type="Pfam" id="PF02784"/>
    </source>
</evidence>